<evidence type="ECO:0000313" key="2">
    <source>
        <dbReference type="Proteomes" id="UP000028653"/>
    </source>
</evidence>
<protein>
    <submittedName>
        <fullName evidence="1">Uncharacterized protein</fullName>
    </submittedName>
</protein>
<comment type="caution">
    <text evidence="1">The sequence shown here is derived from an EMBL/GenBank/DDBJ whole genome shotgun (WGS) entry which is preliminary data.</text>
</comment>
<evidence type="ECO:0000313" key="1">
    <source>
        <dbReference type="EMBL" id="KFC78729.1"/>
    </source>
</evidence>
<accession>A0A085G4T4</accession>
<gene>
    <name evidence="1" type="ORF">GBAG_3175</name>
</gene>
<dbReference type="Proteomes" id="UP000028653">
    <property type="component" value="Unassembled WGS sequence"/>
</dbReference>
<dbReference type="AlphaFoldDB" id="A0A085G4T4"/>
<dbReference type="EMBL" id="JMPI01000054">
    <property type="protein sequence ID" value="KFC78729.1"/>
    <property type="molecule type" value="Genomic_DNA"/>
</dbReference>
<proteinExistence type="predicted"/>
<name>A0A085G4T4_9ENTR</name>
<organism evidence="1 2">
    <name type="scientific">Buttiauxella agrestis ATCC 33320</name>
    <dbReference type="NCBI Taxonomy" id="1006004"/>
    <lineage>
        <taxon>Bacteria</taxon>
        <taxon>Pseudomonadati</taxon>
        <taxon>Pseudomonadota</taxon>
        <taxon>Gammaproteobacteria</taxon>
        <taxon>Enterobacterales</taxon>
        <taxon>Enterobacteriaceae</taxon>
        <taxon>Buttiauxella</taxon>
    </lineage>
</organism>
<reference evidence="1 2" key="1">
    <citation type="submission" date="2014-05" db="EMBL/GenBank/DDBJ databases">
        <title>ATOL: Assembling a taxonomically balanced genome-scale reconstruction of the evolutionary history of the Enterobacteriaceae.</title>
        <authorList>
            <person name="Plunkett G.III."/>
            <person name="Neeno-Eckwall E.C."/>
            <person name="Glasner J.D."/>
            <person name="Perna N.T."/>
        </authorList>
    </citation>
    <scope>NUCLEOTIDE SEQUENCE [LARGE SCALE GENOMIC DNA]</scope>
    <source>
        <strain evidence="1 2">ATCC 33320</strain>
    </source>
</reference>
<sequence>MYYYLFDSYGDQYRTPAEKMTKDELLIYIKKHVSQFERKLHNQDWLDLLVKE</sequence>
<keyword evidence="2" id="KW-1185">Reference proteome</keyword>